<dbReference type="RefSeq" id="WP_038562421.1">
    <property type="nucleotide sequence ID" value="NZ_CP008876.1"/>
</dbReference>
<comment type="subcellular location">
    <subcellularLocation>
        <location evidence="1">Cell membrane</location>
        <topology evidence="1">Multi-pass membrane protein</topology>
    </subcellularLocation>
</comment>
<dbReference type="PANTHER" id="PTHR43266">
    <property type="entry name" value="MACROLIDE-EFFLUX PROTEIN"/>
    <property type="match status" value="1"/>
</dbReference>
<evidence type="ECO:0000256" key="2">
    <source>
        <dbReference type="ARBA" id="ARBA00022448"/>
    </source>
</evidence>
<feature type="transmembrane region" description="Helical" evidence="7">
    <location>
        <begin position="76"/>
        <end position="96"/>
    </location>
</feature>
<sequence>MYKDIIKNKKAVYYFSGGAVSQIGDILSGLAFLFLAYRMTGSSIHTTIVAIAETTPYLLFGLFGGALADHINRRNVMVIIDLIRLIVLTIIIFFYIQDWLTYPHLLVGGFLLQCCGCFFNPAHRAVLPAIIPEEKLSAANSAWDTIQRTASLIGPILAAWLLASADIIYFFVIDAASYAISALCLSRLPTMPPTSMEGRLSIASLYRSVFDFFKWISKKPVLLHLYITTFFVVFFNTWVWQVGILLAFKEITQNGEQWYNALQIAFGIGATIISILIPLLIKRLDMKKYILGCVIWGLGISIIGSAYMVPFFFVGAILIGIGLPISSLTRVYLIQTHVPKVMLGRAFSSNAVLLYAANTLSLALYAVLLSFLSIRSLILVSGAGILVIVCFYMLGMFFRKKPGV</sequence>
<proteinExistence type="predicted"/>
<feature type="transmembrane region" description="Helical" evidence="7">
    <location>
        <begin position="221"/>
        <end position="241"/>
    </location>
</feature>
<name>A0A075LRS7_9BACI</name>
<dbReference type="InterPro" id="IPR036259">
    <property type="entry name" value="MFS_trans_sf"/>
</dbReference>
<dbReference type="EMBL" id="CP008876">
    <property type="protein sequence ID" value="AIF67173.1"/>
    <property type="molecule type" value="Genomic_DNA"/>
</dbReference>
<dbReference type="GeneID" id="34220219"/>
<evidence type="ECO:0000256" key="1">
    <source>
        <dbReference type="ARBA" id="ARBA00004651"/>
    </source>
</evidence>
<dbReference type="KEGG" id="tap:GZ22_11310"/>
<dbReference type="HOGENOM" id="CLU_034180_15_0_9"/>
<evidence type="ECO:0000313" key="9">
    <source>
        <dbReference type="Proteomes" id="UP000027980"/>
    </source>
</evidence>
<feature type="transmembrane region" description="Helical" evidence="7">
    <location>
        <begin position="288"/>
        <end position="307"/>
    </location>
</feature>
<dbReference type="Pfam" id="PF07690">
    <property type="entry name" value="MFS_1"/>
    <property type="match status" value="1"/>
</dbReference>
<organism evidence="8 9">
    <name type="scientific">Terribacillus saccharophilus</name>
    <dbReference type="NCBI Taxonomy" id="361277"/>
    <lineage>
        <taxon>Bacteria</taxon>
        <taxon>Bacillati</taxon>
        <taxon>Bacillota</taxon>
        <taxon>Bacilli</taxon>
        <taxon>Bacillales</taxon>
        <taxon>Bacillaceae</taxon>
        <taxon>Terribacillus</taxon>
    </lineage>
</organism>
<feature type="transmembrane region" description="Helical" evidence="7">
    <location>
        <begin position="43"/>
        <end position="64"/>
    </location>
</feature>
<dbReference type="InterPro" id="IPR011701">
    <property type="entry name" value="MFS"/>
</dbReference>
<evidence type="ECO:0000313" key="8">
    <source>
        <dbReference type="EMBL" id="AIF67173.1"/>
    </source>
</evidence>
<gene>
    <name evidence="8" type="ORF">GZ22_11310</name>
</gene>
<evidence type="ECO:0008006" key="10">
    <source>
        <dbReference type="Google" id="ProtNLM"/>
    </source>
</evidence>
<keyword evidence="5 7" id="KW-1133">Transmembrane helix</keyword>
<evidence type="ECO:0000256" key="4">
    <source>
        <dbReference type="ARBA" id="ARBA00022692"/>
    </source>
</evidence>
<keyword evidence="2" id="KW-0813">Transport</keyword>
<reference evidence="8 9" key="1">
    <citation type="submission" date="2014-07" db="EMBL/GenBank/DDBJ databases">
        <title>Complete genome sequence of a moderately halophilic bacterium Terribacillus aidingensis MP602, isolated from Cryptomeria fortunei in Tianmu mountain in China.</title>
        <authorList>
            <person name="Wang Y."/>
            <person name="Lu P."/>
            <person name="Zhang L."/>
        </authorList>
    </citation>
    <scope>NUCLEOTIDE SEQUENCE [LARGE SCALE GENOMIC DNA]</scope>
    <source>
        <strain evidence="8 9">MP602</strain>
    </source>
</reference>
<feature type="transmembrane region" description="Helical" evidence="7">
    <location>
        <begin position="378"/>
        <end position="398"/>
    </location>
</feature>
<dbReference type="CDD" id="cd06173">
    <property type="entry name" value="MFS_MefA_like"/>
    <property type="match status" value="1"/>
</dbReference>
<dbReference type="AlphaFoldDB" id="A0A075LRS7"/>
<dbReference type="Gene3D" id="1.20.1250.20">
    <property type="entry name" value="MFS general substrate transporter like domains"/>
    <property type="match status" value="1"/>
</dbReference>
<accession>A0A075LRS7</accession>
<keyword evidence="3" id="KW-1003">Cell membrane</keyword>
<feature type="transmembrane region" description="Helical" evidence="7">
    <location>
        <begin position="353"/>
        <end position="372"/>
    </location>
</feature>
<dbReference type="GO" id="GO:0005886">
    <property type="term" value="C:plasma membrane"/>
    <property type="evidence" value="ECO:0007669"/>
    <property type="project" value="UniProtKB-SubCell"/>
</dbReference>
<evidence type="ECO:0000256" key="7">
    <source>
        <dbReference type="SAM" id="Phobius"/>
    </source>
</evidence>
<dbReference type="PANTHER" id="PTHR43266:SF2">
    <property type="entry name" value="MAJOR FACILITATOR SUPERFAMILY (MFS) PROFILE DOMAIN-CONTAINING PROTEIN"/>
    <property type="match status" value="1"/>
</dbReference>
<feature type="transmembrane region" description="Helical" evidence="7">
    <location>
        <begin position="261"/>
        <end position="281"/>
    </location>
</feature>
<feature type="transmembrane region" description="Helical" evidence="7">
    <location>
        <begin position="313"/>
        <end position="333"/>
    </location>
</feature>
<dbReference type="Proteomes" id="UP000027980">
    <property type="component" value="Chromosome"/>
</dbReference>
<evidence type="ECO:0000256" key="5">
    <source>
        <dbReference type="ARBA" id="ARBA00022989"/>
    </source>
</evidence>
<evidence type="ECO:0000256" key="6">
    <source>
        <dbReference type="ARBA" id="ARBA00023136"/>
    </source>
</evidence>
<dbReference type="GO" id="GO:0022857">
    <property type="term" value="F:transmembrane transporter activity"/>
    <property type="evidence" value="ECO:0007669"/>
    <property type="project" value="InterPro"/>
</dbReference>
<feature type="transmembrane region" description="Helical" evidence="7">
    <location>
        <begin position="12"/>
        <end position="37"/>
    </location>
</feature>
<dbReference type="SUPFAM" id="SSF103473">
    <property type="entry name" value="MFS general substrate transporter"/>
    <property type="match status" value="1"/>
</dbReference>
<protein>
    <recommendedName>
        <fullName evidence="10">MFS transporter</fullName>
    </recommendedName>
</protein>
<evidence type="ECO:0000256" key="3">
    <source>
        <dbReference type="ARBA" id="ARBA00022475"/>
    </source>
</evidence>
<dbReference type="OrthoDB" id="9775268at2"/>
<keyword evidence="4 7" id="KW-0812">Transmembrane</keyword>
<keyword evidence="6 7" id="KW-0472">Membrane</keyword>